<evidence type="ECO:0000256" key="13">
    <source>
        <dbReference type="ARBA" id="ARBA00023306"/>
    </source>
</evidence>
<keyword evidence="11" id="KW-0234">DNA repair</keyword>
<organism evidence="20 21">
    <name type="scientific">Macaca fascicularis</name>
    <name type="common">Crab-eating macaque</name>
    <name type="synonym">Cynomolgus monkey</name>
    <dbReference type="NCBI Taxonomy" id="9541"/>
    <lineage>
        <taxon>Eukaryota</taxon>
        <taxon>Metazoa</taxon>
        <taxon>Chordata</taxon>
        <taxon>Craniata</taxon>
        <taxon>Vertebrata</taxon>
        <taxon>Euteleostomi</taxon>
        <taxon>Mammalia</taxon>
        <taxon>Eutheria</taxon>
        <taxon>Euarchontoglires</taxon>
        <taxon>Primates</taxon>
        <taxon>Haplorrhini</taxon>
        <taxon>Catarrhini</taxon>
        <taxon>Cercopithecidae</taxon>
        <taxon>Cercopithecinae</taxon>
        <taxon>Macaca</taxon>
    </lineage>
</organism>
<keyword evidence="14" id="KW-0137">Centromere</keyword>
<dbReference type="GeneTree" id="ENSGT00940000165025"/>
<keyword evidence="13" id="KW-0131">Cell cycle</keyword>
<keyword evidence="7" id="KW-0227">DNA damage</keyword>
<dbReference type="GO" id="GO:0005634">
    <property type="term" value="C:nucleus"/>
    <property type="evidence" value="ECO:0007669"/>
    <property type="project" value="UniProtKB-SubCell"/>
</dbReference>
<evidence type="ECO:0000256" key="17">
    <source>
        <dbReference type="ARBA" id="ARBA00082257"/>
    </source>
</evidence>
<dbReference type="AlphaFoldDB" id="A0A7N9CC74"/>
<reference evidence="20 21" key="1">
    <citation type="submission" date="2013-03" db="EMBL/GenBank/DDBJ databases">
        <authorList>
            <person name="Warren W."/>
            <person name="Wilson R.K."/>
        </authorList>
    </citation>
    <scope>NUCLEOTIDE SEQUENCE</scope>
</reference>
<evidence type="ECO:0000256" key="10">
    <source>
        <dbReference type="ARBA" id="ARBA00023125"/>
    </source>
</evidence>
<keyword evidence="12" id="KW-0539">Nucleus</keyword>
<feature type="compositionally biased region" description="Polar residues" evidence="19">
    <location>
        <begin position="230"/>
        <end position="244"/>
    </location>
</feature>
<dbReference type="GO" id="GO:0000776">
    <property type="term" value="C:kinetochore"/>
    <property type="evidence" value="ECO:0007669"/>
    <property type="project" value="UniProtKB-KW"/>
</dbReference>
<keyword evidence="8" id="KW-0498">Mitosis</keyword>
<evidence type="ECO:0000256" key="14">
    <source>
        <dbReference type="ARBA" id="ARBA00023328"/>
    </source>
</evidence>
<dbReference type="Ensembl" id="ENSMFAT00000081055.1">
    <property type="protein sequence ID" value="ENSMFAP00000047608.1"/>
    <property type="gene ID" value="ENSMFAG00000052245.1"/>
</dbReference>
<evidence type="ECO:0000256" key="7">
    <source>
        <dbReference type="ARBA" id="ARBA00022763"/>
    </source>
</evidence>
<comment type="subunit">
    <text evidence="15">Heterodimer with CENPX, sometimes called MHF; this interaction stabilizes both partners. MHF heterodimers can assemble to form tetrameric structures. MHF also coassemble with CENPT-CENPW heterodimers at centromeres to form the tetrameric CENP-T-W-S-X complex. Forms a discrete complex with FANCM and CENPX, called FANCM-MHF; this interaction, probably mediated by direct binding between CENPS and FANCM, leads to synergistic activation of double-stranded DNA binding and strongly stimulates FANCM-mediated DNA remodeling. Recruited by FANCM to the Fanconi anemia (FA) core complex, which consists of CENPS, CENPX, FANCA, FANCB, FANCC, FANCE, FANCF, FANCG, FANCL, FANCM, FAAP24 and FAAP100. The FA core complex associates with Bloom syndrome (BLM) complex, which consists of at least BLM, DNA topoisomerase 3-alpha (TOP3A), RMI1/BLAP75, RPA1/RPA70 and RPA2/RPA32. The super complex between FA and BLM is called BRAFT.</text>
</comment>
<accession>A0A7N9CC74</accession>
<evidence type="ECO:0000256" key="6">
    <source>
        <dbReference type="ARBA" id="ARBA00022618"/>
    </source>
</evidence>
<dbReference type="FunFam" id="1.20.5.4980:FF:000001">
    <property type="entry name" value="Centromere protein X"/>
    <property type="match status" value="1"/>
</dbReference>
<evidence type="ECO:0000313" key="20">
    <source>
        <dbReference type="Ensembl" id="ENSMFAP00000047608.1"/>
    </source>
</evidence>
<dbReference type="Pfam" id="PF09415">
    <property type="entry name" value="CENP-X"/>
    <property type="match status" value="1"/>
</dbReference>
<evidence type="ECO:0000313" key="21">
    <source>
        <dbReference type="Proteomes" id="UP000233100"/>
    </source>
</evidence>
<evidence type="ECO:0000256" key="19">
    <source>
        <dbReference type="SAM" id="MobiDB-lite"/>
    </source>
</evidence>
<dbReference type="GO" id="GO:0006281">
    <property type="term" value="P:DNA repair"/>
    <property type="evidence" value="ECO:0007669"/>
    <property type="project" value="UniProtKB-KW"/>
</dbReference>
<keyword evidence="10" id="KW-0238">DNA-binding</keyword>
<keyword evidence="21" id="KW-1185">Reference proteome</keyword>
<evidence type="ECO:0000256" key="18">
    <source>
        <dbReference type="ARBA" id="ARBA00083779"/>
    </source>
</evidence>
<dbReference type="Proteomes" id="UP000233100">
    <property type="component" value="Chromosome 16"/>
</dbReference>
<evidence type="ECO:0000256" key="3">
    <source>
        <dbReference type="ARBA" id="ARBA00009359"/>
    </source>
</evidence>
<evidence type="ECO:0000256" key="12">
    <source>
        <dbReference type="ARBA" id="ARBA00023242"/>
    </source>
</evidence>
<feature type="region of interest" description="Disordered" evidence="19">
    <location>
        <begin position="77"/>
        <end position="106"/>
    </location>
</feature>
<evidence type="ECO:0000256" key="5">
    <source>
        <dbReference type="ARBA" id="ARBA00022454"/>
    </source>
</evidence>
<evidence type="ECO:0000256" key="15">
    <source>
        <dbReference type="ARBA" id="ARBA00047146"/>
    </source>
</evidence>
<evidence type="ECO:0000256" key="8">
    <source>
        <dbReference type="ARBA" id="ARBA00022776"/>
    </source>
</evidence>
<evidence type="ECO:0000256" key="16">
    <source>
        <dbReference type="ARBA" id="ARBA00081649"/>
    </source>
</evidence>
<keyword evidence="6" id="KW-0132">Cell division</keyword>
<protein>
    <recommendedName>
        <fullName evidence="4">Centromere protein X</fullName>
    </recommendedName>
    <alternativeName>
        <fullName evidence="16">FANCM-interacting histone fold protein 2</fullName>
    </alternativeName>
    <alternativeName>
        <fullName evidence="17">Fanconi anemia-associated polypeptide of 10 kDa</fullName>
    </alternativeName>
    <alternativeName>
        <fullName evidence="18">Stimulated by retinoic acid gene 13 protein homolog</fullName>
    </alternativeName>
</protein>
<name>A0A7N9CC74_MACFA</name>
<dbReference type="GO" id="GO:0051301">
    <property type="term" value="P:cell division"/>
    <property type="evidence" value="ECO:0007669"/>
    <property type="project" value="UniProtKB-KW"/>
</dbReference>
<reference evidence="20" key="3">
    <citation type="submission" date="2025-09" db="UniProtKB">
        <authorList>
            <consortium name="Ensembl"/>
        </authorList>
    </citation>
    <scope>IDENTIFICATION</scope>
</reference>
<sequence length="297" mass="31915">MALCRGWECKIRPDSTRPFSTLPGAPAAGPAPVSTTTHAVGRLLAQTLQRVLAPRVELPTHPASPASATLNTRLALVPCPGRGPSTEGISSQKSQPPSPRVITSPGVRGEGGAWLTPPLFQELVSRLLHLHFKDDKTKVSGDALQLMAELLKIFVVGESGVHAPGHRVPDSFVFSQRENQDVFSPVSHKVLNLGLLSLFVRCCGLVLGAARGCGWGHRPRLRPSLGSGLRSPTSRFSPQKQQSAGCGRPGQKTRSVWMWTSWRRCSRSWWVSVGRGASGGAQLAGPKHFSPPQLLDF</sequence>
<proteinExistence type="inferred from homology"/>
<comment type="similarity">
    <text evidence="3">Belongs to the CENP-X/MHF2 family.</text>
</comment>
<keyword evidence="5" id="KW-0158">Chromosome</keyword>
<dbReference type="InterPro" id="IPR018552">
    <property type="entry name" value="CENP-X"/>
</dbReference>
<dbReference type="GO" id="GO:0051382">
    <property type="term" value="P:kinetochore assembly"/>
    <property type="evidence" value="ECO:0007669"/>
    <property type="project" value="InterPro"/>
</dbReference>
<evidence type="ECO:0000256" key="1">
    <source>
        <dbReference type="ARBA" id="ARBA00004123"/>
    </source>
</evidence>
<keyword evidence="9" id="KW-0995">Kinetochore</keyword>
<comment type="subcellular location">
    <subcellularLocation>
        <location evidence="2">Chromosome</location>
        <location evidence="2">Centromere</location>
        <location evidence="2">Kinetochore</location>
    </subcellularLocation>
    <subcellularLocation>
        <location evidence="1">Nucleus</location>
    </subcellularLocation>
</comment>
<reference evidence="20" key="2">
    <citation type="submission" date="2025-08" db="UniProtKB">
        <authorList>
            <consortium name="Ensembl"/>
        </authorList>
    </citation>
    <scope>IDENTIFICATION</scope>
</reference>
<dbReference type="CDD" id="cd22921">
    <property type="entry name" value="HFD_CENP-X"/>
    <property type="match status" value="1"/>
</dbReference>
<evidence type="ECO:0000256" key="2">
    <source>
        <dbReference type="ARBA" id="ARBA00004629"/>
    </source>
</evidence>
<evidence type="ECO:0000256" key="11">
    <source>
        <dbReference type="ARBA" id="ARBA00023204"/>
    </source>
</evidence>
<dbReference type="Gene3D" id="1.20.5.4980">
    <property type="match status" value="1"/>
</dbReference>
<feature type="region of interest" description="Disordered" evidence="19">
    <location>
        <begin position="224"/>
        <end position="252"/>
    </location>
</feature>
<evidence type="ECO:0000256" key="4">
    <source>
        <dbReference type="ARBA" id="ARBA00016388"/>
    </source>
</evidence>
<dbReference type="GO" id="GO:0003677">
    <property type="term" value="F:DNA binding"/>
    <property type="evidence" value="ECO:0007669"/>
    <property type="project" value="UniProtKB-KW"/>
</dbReference>
<evidence type="ECO:0000256" key="9">
    <source>
        <dbReference type="ARBA" id="ARBA00022838"/>
    </source>
</evidence>